<gene>
    <name evidence="1" type="ORF">RDB_LOCUS69841</name>
</gene>
<sequence>MGKEDSQWGAKFPQYSATFEDSLDRSFDRYMEYKESLAEASHNLIPLGLLETTLAVGENMHKVGFHTGNKIFPVLMKTIRGYTNIHKGEIFSYYYGFLCVKHLIRMICIGTLSQNNALEAFLKDLNPNLHRDCVNSCLAGKALDFMTDALYTEDLSNVADALGCSKKTGKAFVIDGGLGFRDVRFLVDVIWKSRKGIIPLRKDGLLPGLPALVFVLCQMTIFSDTPKPTRPWSQLRDILLRCYLGYTTLPERTILRQLAIFIHHRIIDYNIPNDYVPVDQEDFCTIAGAWIDMLTPPLDLALAPVMLLDVSIILFRWVFCLMANMHMDEGKLVGEWLAPAIMQAGFERLRLEIDREQDGPMPVPRCGFTRNFAAELFGHTSMMGELIQSPIVKDKFVQTLYELDFHDLAGRVVLLVTRETANDFTEDEPDNLMHYIDSLDRISQALANLPPHPGDLSEAILADWFKVNTQIAHYRFGILPSNAPRVTYEASMDAWGPLLPGKLIQQYMHDIQRRIACAGDVGKHGTAASGASKCTAR</sequence>
<protein>
    <submittedName>
        <fullName evidence="1">Uncharacterized protein</fullName>
    </submittedName>
</protein>
<accession>A0A8H3GV26</accession>
<organism evidence="1 2">
    <name type="scientific">Rhizoctonia solani</name>
    <dbReference type="NCBI Taxonomy" id="456999"/>
    <lineage>
        <taxon>Eukaryota</taxon>
        <taxon>Fungi</taxon>
        <taxon>Dikarya</taxon>
        <taxon>Basidiomycota</taxon>
        <taxon>Agaricomycotina</taxon>
        <taxon>Agaricomycetes</taxon>
        <taxon>Cantharellales</taxon>
        <taxon>Ceratobasidiaceae</taxon>
        <taxon>Rhizoctonia</taxon>
    </lineage>
</organism>
<name>A0A8H3GV26_9AGAM</name>
<dbReference type="Proteomes" id="UP000663853">
    <property type="component" value="Unassembled WGS sequence"/>
</dbReference>
<reference evidence="1" key="1">
    <citation type="submission" date="2021-01" db="EMBL/GenBank/DDBJ databases">
        <authorList>
            <person name="Kaushik A."/>
        </authorList>
    </citation>
    <scope>NUCLEOTIDE SEQUENCE</scope>
    <source>
        <strain evidence="1">AG6-10EEA</strain>
    </source>
</reference>
<dbReference type="AlphaFoldDB" id="A0A8H3GV26"/>
<proteinExistence type="predicted"/>
<comment type="caution">
    <text evidence="1">The sequence shown here is derived from an EMBL/GenBank/DDBJ whole genome shotgun (WGS) entry which is preliminary data.</text>
</comment>
<evidence type="ECO:0000313" key="2">
    <source>
        <dbReference type="Proteomes" id="UP000663853"/>
    </source>
</evidence>
<evidence type="ECO:0000313" key="1">
    <source>
        <dbReference type="EMBL" id="CAE6466994.1"/>
    </source>
</evidence>
<dbReference type="EMBL" id="CAJMXA010001643">
    <property type="protein sequence ID" value="CAE6466994.1"/>
    <property type="molecule type" value="Genomic_DNA"/>
</dbReference>